<evidence type="ECO:0000256" key="6">
    <source>
        <dbReference type="SAM" id="MobiDB-lite"/>
    </source>
</evidence>
<feature type="region of interest" description="Disordered" evidence="6">
    <location>
        <begin position="326"/>
        <end position="409"/>
    </location>
</feature>
<evidence type="ECO:0000313" key="9">
    <source>
        <dbReference type="Proteomes" id="UP000644660"/>
    </source>
</evidence>
<dbReference type="EMBL" id="CAEFZW010000012">
    <property type="protein sequence ID" value="CAB4256886.1"/>
    <property type="molecule type" value="Genomic_DNA"/>
</dbReference>
<feature type="transmembrane region" description="Helical" evidence="7">
    <location>
        <begin position="73"/>
        <end position="91"/>
    </location>
</feature>
<evidence type="ECO:0000256" key="7">
    <source>
        <dbReference type="SAM" id="Phobius"/>
    </source>
</evidence>
<evidence type="ECO:0000256" key="2">
    <source>
        <dbReference type="ARBA" id="ARBA00022692"/>
    </source>
</evidence>
<evidence type="ECO:0000256" key="1">
    <source>
        <dbReference type="ARBA" id="ARBA00004141"/>
    </source>
</evidence>
<name>A0A8H2VJG7_9SACH</name>
<feature type="transmembrane region" description="Helical" evidence="7">
    <location>
        <begin position="193"/>
        <end position="213"/>
    </location>
</feature>
<feature type="compositionally biased region" description="Polar residues" evidence="6">
    <location>
        <begin position="426"/>
        <end position="440"/>
    </location>
</feature>
<evidence type="ECO:0000256" key="4">
    <source>
        <dbReference type="ARBA" id="ARBA00023136"/>
    </source>
</evidence>
<comment type="subcellular location">
    <subcellularLocation>
        <location evidence="1">Membrane</location>
        <topology evidence="1">Multi-pass membrane protein</topology>
    </subcellularLocation>
</comment>
<feature type="region of interest" description="Disordered" evidence="6">
    <location>
        <begin position="297"/>
        <end position="316"/>
    </location>
</feature>
<feature type="compositionally biased region" description="Low complexity" evidence="6">
    <location>
        <begin position="354"/>
        <end position="388"/>
    </location>
</feature>
<feature type="region of interest" description="Disordered" evidence="6">
    <location>
        <begin position="426"/>
        <end position="446"/>
    </location>
</feature>
<feature type="transmembrane region" description="Helical" evidence="7">
    <location>
        <begin position="112"/>
        <end position="138"/>
    </location>
</feature>
<comment type="caution">
    <text evidence="8">The sequence shown here is derived from an EMBL/GenBank/DDBJ whole genome shotgun (WGS) entry which is preliminary data.</text>
</comment>
<protein>
    <recommendedName>
        <fullName evidence="10">Formate/nitrite transporter</fullName>
    </recommendedName>
</protein>
<dbReference type="InterPro" id="IPR000292">
    <property type="entry name" value="For/NO2_transpt"/>
</dbReference>
<keyword evidence="9" id="KW-1185">Reference proteome</keyword>
<comment type="similarity">
    <text evidence="5">Belongs to the FNT transporter (TC 1.A.16) family.</text>
</comment>
<feature type="compositionally biased region" description="Basic residues" evidence="6">
    <location>
        <begin position="593"/>
        <end position="605"/>
    </location>
</feature>
<dbReference type="Proteomes" id="UP000644660">
    <property type="component" value="Unassembled WGS sequence"/>
</dbReference>
<feature type="transmembrane region" description="Helical" evidence="7">
    <location>
        <begin position="32"/>
        <end position="53"/>
    </location>
</feature>
<evidence type="ECO:0008006" key="10">
    <source>
        <dbReference type="Google" id="ProtNLM"/>
    </source>
</evidence>
<dbReference type="GeneID" id="64859987"/>
<evidence type="ECO:0000313" key="8">
    <source>
        <dbReference type="EMBL" id="CAB4256886.1"/>
    </source>
</evidence>
<dbReference type="Gene3D" id="1.20.1080.10">
    <property type="entry name" value="Glycerol uptake facilitator protein"/>
    <property type="match status" value="1"/>
</dbReference>
<dbReference type="RefSeq" id="XP_041408730.1">
    <property type="nucleotide sequence ID" value="XM_041552796.1"/>
</dbReference>
<keyword evidence="4 7" id="KW-0472">Membrane</keyword>
<sequence length="712" mass="78521">MVDDSNYITPHEAALAVVATCMKKARLQLDTLIINSILGGLLFSSGSVLYVAAHSENLDILDKNPGLLNFLGGLTYSVGLFYVVMLGAELYNSNILFFSVGVLRGAASIYDLLISWFISWLGNIAGSLFVSYLFIHVSGISEHEDWSYGAQYVTEDKAAYSFMQTFLKSIAGNFFVCLAIYLQLMAKPIHVKFLMILLPVFTFVSSSYTHVVADMTTFFIGMLCGANVSVGRYIWRVLIPASLGTMVGGSAFGLVVPFYLHLIVVERDRAKLSLPEYEARDEQPELNMDSRVVRMPVRPHDATIVTDSGSDSDELDVMDEKESFLGRRNSHTHTHSKYDDHTQQQQYPGRLPLSASPSASASASMSILGSDASSTTTTNTSDMSLRTTNSDTVSVAPRTYAPSGVSGTSSRWNAATLERVNTLKSITSQQSRTSNKNNAVRSPPGVFPVAGMAPPLAKERTIENSNYPLDLLQQIKTHSVADNGFNMHEDDSELLRRVKTAEVEEENAYLDNRDNKYSVPKEKLGSRLEKVVTRIRTGVRKVDGDDDDDDGDVGTLPRTVQDTFPHNNVSQPDFYGQSNDSSNSHNNIGIARKQSRGRQRKRRSRPSTSSIVTPMADSRRSATTTHNLFGTLSSQMTRSGANERNVNDWYKKMSQAGITTRAALGAQNVAGGPYLNSNDISMLRKYNIEKEDSKKKDDDSNNKEDSDNDTLH</sequence>
<dbReference type="PANTHER" id="PTHR30520:SF6">
    <property type="entry name" value="FORMATE_NITRATE FAMILY TRANSPORTER (EUROFUNG)"/>
    <property type="match status" value="1"/>
</dbReference>
<dbReference type="Pfam" id="PF01226">
    <property type="entry name" value="Form_Nir_trans"/>
    <property type="match status" value="1"/>
</dbReference>
<evidence type="ECO:0000256" key="5">
    <source>
        <dbReference type="ARBA" id="ARBA00049660"/>
    </source>
</evidence>
<dbReference type="PANTHER" id="PTHR30520">
    <property type="entry name" value="FORMATE TRANSPORTER-RELATED"/>
    <property type="match status" value="1"/>
</dbReference>
<dbReference type="AlphaFoldDB" id="A0A8H2VJG7"/>
<organism evidence="8 9">
    <name type="scientific">Maudiozyma barnettii</name>
    <dbReference type="NCBI Taxonomy" id="61262"/>
    <lineage>
        <taxon>Eukaryota</taxon>
        <taxon>Fungi</taxon>
        <taxon>Dikarya</taxon>
        <taxon>Ascomycota</taxon>
        <taxon>Saccharomycotina</taxon>
        <taxon>Saccharomycetes</taxon>
        <taxon>Saccharomycetales</taxon>
        <taxon>Saccharomycetaceae</taxon>
        <taxon>Maudiozyma</taxon>
    </lineage>
</organism>
<feature type="region of interest" description="Disordered" evidence="6">
    <location>
        <begin position="689"/>
        <end position="712"/>
    </location>
</feature>
<accession>A0A8H2VJG7</accession>
<evidence type="ECO:0000256" key="3">
    <source>
        <dbReference type="ARBA" id="ARBA00022989"/>
    </source>
</evidence>
<feature type="transmembrane region" description="Helical" evidence="7">
    <location>
        <begin position="158"/>
        <end position="181"/>
    </location>
</feature>
<dbReference type="InterPro" id="IPR023271">
    <property type="entry name" value="Aquaporin-like"/>
</dbReference>
<keyword evidence="3 7" id="KW-1133">Transmembrane helix</keyword>
<dbReference type="GO" id="GO:0005886">
    <property type="term" value="C:plasma membrane"/>
    <property type="evidence" value="ECO:0007669"/>
    <property type="project" value="TreeGrafter"/>
</dbReference>
<proteinExistence type="inferred from homology"/>
<reference evidence="8 9" key="1">
    <citation type="submission" date="2020-05" db="EMBL/GenBank/DDBJ databases">
        <authorList>
            <person name="Casaregola S."/>
            <person name="Devillers H."/>
            <person name="Grondin C."/>
        </authorList>
    </citation>
    <scope>NUCLEOTIDE SEQUENCE [LARGE SCALE GENOMIC DNA]</scope>
    <source>
        <strain evidence="8 9">CLIB 1767</strain>
    </source>
</reference>
<dbReference type="GO" id="GO:0015513">
    <property type="term" value="F:high-affinity secondary active nitrite transmembrane transporter activity"/>
    <property type="evidence" value="ECO:0007669"/>
    <property type="project" value="TreeGrafter"/>
</dbReference>
<gene>
    <name evidence="8" type="ORF">KABA2_12S01496</name>
</gene>
<feature type="region of interest" description="Disordered" evidence="6">
    <location>
        <begin position="541"/>
        <end position="624"/>
    </location>
</feature>
<dbReference type="NCBIfam" id="TIGR00790">
    <property type="entry name" value="fnt"/>
    <property type="match status" value="1"/>
</dbReference>
<feature type="compositionally biased region" description="Polar residues" evidence="6">
    <location>
        <begin position="558"/>
        <end position="587"/>
    </location>
</feature>
<dbReference type="GO" id="GO:0015707">
    <property type="term" value="P:nitrite transport"/>
    <property type="evidence" value="ECO:0007669"/>
    <property type="project" value="TreeGrafter"/>
</dbReference>
<feature type="transmembrane region" description="Helical" evidence="7">
    <location>
        <begin position="233"/>
        <end position="260"/>
    </location>
</feature>
<keyword evidence="2 7" id="KW-0812">Transmembrane</keyword>